<evidence type="ECO:0000313" key="2">
    <source>
        <dbReference type="EMBL" id="KKN30477.1"/>
    </source>
</evidence>
<feature type="transmembrane region" description="Helical" evidence="1">
    <location>
        <begin position="5"/>
        <end position="28"/>
    </location>
</feature>
<keyword evidence="1" id="KW-0472">Membrane</keyword>
<proteinExistence type="predicted"/>
<dbReference type="EMBL" id="LAZR01002402">
    <property type="protein sequence ID" value="KKN30477.1"/>
    <property type="molecule type" value="Genomic_DNA"/>
</dbReference>
<reference evidence="2" key="1">
    <citation type="journal article" date="2015" name="Nature">
        <title>Complex archaea that bridge the gap between prokaryotes and eukaryotes.</title>
        <authorList>
            <person name="Spang A."/>
            <person name="Saw J.H."/>
            <person name="Jorgensen S.L."/>
            <person name="Zaremba-Niedzwiedzka K."/>
            <person name="Martijn J."/>
            <person name="Lind A.E."/>
            <person name="van Eijk R."/>
            <person name="Schleper C."/>
            <person name="Guy L."/>
            <person name="Ettema T.J."/>
        </authorList>
    </citation>
    <scope>NUCLEOTIDE SEQUENCE</scope>
</reference>
<gene>
    <name evidence="2" type="ORF">LCGC14_0833590</name>
</gene>
<evidence type="ECO:0000256" key="1">
    <source>
        <dbReference type="SAM" id="Phobius"/>
    </source>
</evidence>
<dbReference type="AlphaFoldDB" id="A0A0F9Q0F5"/>
<keyword evidence="1" id="KW-1133">Transmembrane helix</keyword>
<protein>
    <submittedName>
        <fullName evidence="2">Uncharacterized protein</fullName>
    </submittedName>
</protein>
<accession>A0A0F9Q0F5</accession>
<keyword evidence="1" id="KW-0812">Transmembrane</keyword>
<organism evidence="2">
    <name type="scientific">marine sediment metagenome</name>
    <dbReference type="NCBI Taxonomy" id="412755"/>
    <lineage>
        <taxon>unclassified sequences</taxon>
        <taxon>metagenomes</taxon>
        <taxon>ecological metagenomes</taxon>
    </lineage>
</organism>
<name>A0A0F9Q0F5_9ZZZZ</name>
<comment type="caution">
    <text evidence="2">The sequence shown here is derived from an EMBL/GenBank/DDBJ whole genome shotgun (WGS) entry which is preliminary data.</text>
</comment>
<sequence length="147" mass="16802">MRKKIIFSTIIGIIIISGFSIGITSILINDGNPSGNPNDELYQKSKEGIYVENQFLNATIKIYAEDTDWIHYHFTTWSDSMYFTISTLNWSNGWVTNTKHIKSGNIQSEESSIYVLTIAYRNQDEGSITFFVVVYSNGSYRPYCPLE</sequence>